<evidence type="ECO:0000313" key="10">
    <source>
        <dbReference type="Proteomes" id="UP000076738"/>
    </source>
</evidence>
<dbReference type="Proteomes" id="UP000076738">
    <property type="component" value="Unassembled WGS sequence"/>
</dbReference>
<dbReference type="GO" id="GO:0006896">
    <property type="term" value="P:Golgi to vacuole transport"/>
    <property type="evidence" value="ECO:0007669"/>
    <property type="project" value="TreeGrafter"/>
</dbReference>
<dbReference type="InterPro" id="IPR008942">
    <property type="entry name" value="ENTH_VHS"/>
</dbReference>
<reference evidence="9 10" key="1">
    <citation type="journal article" date="2016" name="Mol. Biol. Evol.">
        <title>Comparative Genomics of Early-Diverging Mushroom-Forming Fungi Provides Insights into the Origins of Lignocellulose Decay Capabilities.</title>
        <authorList>
            <person name="Nagy L.G."/>
            <person name="Riley R."/>
            <person name="Tritt A."/>
            <person name="Adam C."/>
            <person name="Daum C."/>
            <person name="Floudas D."/>
            <person name="Sun H."/>
            <person name="Yadav J.S."/>
            <person name="Pangilinan J."/>
            <person name="Larsson K.H."/>
            <person name="Matsuura K."/>
            <person name="Barry K."/>
            <person name="Labutti K."/>
            <person name="Kuo R."/>
            <person name="Ohm R.A."/>
            <person name="Bhattacharya S.S."/>
            <person name="Shirouzu T."/>
            <person name="Yoshinaga Y."/>
            <person name="Martin F.M."/>
            <person name="Grigoriev I.V."/>
            <person name="Hibbett D.S."/>
        </authorList>
    </citation>
    <scope>NUCLEOTIDE SEQUENCE [LARGE SCALE GENOMIC DNA]</scope>
    <source>
        <strain evidence="9 10">TUFC12733</strain>
    </source>
</reference>
<keyword evidence="10" id="KW-1185">Reference proteome</keyword>
<dbReference type="STRING" id="1330018.A0A167KE55"/>
<dbReference type="Pfam" id="PF03127">
    <property type="entry name" value="GAT"/>
    <property type="match status" value="1"/>
</dbReference>
<evidence type="ECO:0000256" key="5">
    <source>
        <dbReference type="ARBA" id="ARBA00053552"/>
    </source>
</evidence>
<feature type="compositionally biased region" description="Polar residues" evidence="6">
    <location>
        <begin position="492"/>
        <end position="501"/>
    </location>
</feature>
<evidence type="ECO:0000256" key="3">
    <source>
        <dbReference type="ARBA" id="ARBA00022927"/>
    </source>
</evidence>
<organism evidence="9 10">
    <name type="scientific">Calocera viscosa (strain TUFC12733)</name>
    <dbReference type="NCBI Taxonomy" id="1330018"/>
    <lineage>
        <taxon>Eukaryota</taxon>
        <taxon>Fungi</taxon>
        <taxon>Dikarya</taxon>
        <taxon>Basidiomycota</taxon>
        <taxon>Agaricomycotina</taxon>
        <taxon>Dacrymycetes</taxon>
        <taxon>Dacrymycetales</taxon>
        <taxon>Dacrymycetaceae</taxon>
        <taxon>Calocera</taxon>
    </lineage>
</organism>
<keyword evidence="2" id="KW-0813">Transport</keyword>
<evidence type="ECO:0000313" key="9">
    <source>
        <dbReference type="EMBL" id="KZO94549.1"/>
    </source>
</evidence>
<dbReference type="PROSITE" id="PS50179">
    <property type="entry name" value="VHS"/>
    <property type="match status" value="1"/>
</dbReference>
<dbReference type="SUPFAM" id="SSF89009">
    <property type="entry name" value="GAT-like domain"/>
    <property type="match status" value="1"/>
</dbReference>
<dbReference type="OrthoDB" id="2018246at2759"/>
<dbReference type="FunFam" id="1.25.40.90:FF:000008">
    <property type="entry name" value="VHS domain protein"/>
    <property type="match status" value="1"/>
</dbReference>
<dbReference type="InterPro" id="IPR004152">
    <property type="entry name" value="GAT_dom"/>
</dbReference>
<evidence type="ECO:0000256" key="6">
    <source>
        <dbReference type="SAM" id="MobiDB-lite"/>
    </source>
</evidence>
<keyword evidence="3" id="KW-0653">Protein transport</keyword>
<dbReference type="InterPro" id="IPR052653">
    <property type="entry name" value="ARF-binding"/>
</dbReference>
<feature type="domain" description="VHS" evidence="7">
    <location>
        <begin position="20"/>
        <end position="156"/>
    </location>
</feature>
<feature type="domain" description="GAT" evidence="8">
    <location>
        <begin position="184"/>
        <end position="315"/>
    </location>
</feature>
<dbReference type="PROSITE" id="PS50909">
    <property type="entry name" value="GAT"/>
    <property type="match status" value="1"/>
</dbReference>
<dbReference type="Gene3D" id="1.25.40.90">
    <property type="match status" value="1"/>
</dbReference>
<evidence type="ECO:0000256" key="1">
    <source>
        <dbReference type="ARBA" id="ARBA00004601"/>
    </source>
</evidence>
<sequence length="520" mass="56551">MLAQSFNQQPSPVQLYVDRCCDPTLLEPNYALNLELAEYIEQKKANTPREAAMAIVRYVNHRNPQVNMLALTLLQTLVQTVGYPFHLQVATKEFLNELVRRFPERPPPFPGPVMTRILEVISDWREGICKESRWKEDLGNIRDMHRLLGFKGYRFRDLPRAANRAFVPTTENLKSPDELEEEDRAAQAAKLQELIRRGTPRDLAAAQELMKIMAGANPDAKPDYRSQTLKELEKVQQKVILLNDLLNNAAPGERFAKGDAYDQVATICRQARPKLQKWISDAESASSEDPQVLETCLELNDLINSVLNRYESYLKGDFSMQGVEIHGGVLGAGSRPPEAAPSVPNDLISLDESDQQSAAQPANGIDDLTGLFSSAPAAPSTPSGQPRVAHGHGPLTPAQLAALYSQGSSAGSRHAPQGSMSAFSVPSGFQPQPQGQGSPAGPGFFNLHTMSAPQGTSRVNTPTLIAQQQQPQQPSNTGGFGAFSSPPRQPLAATSTPSATGQNGGASKGKDPFADLENLF</sequence>
<feature type="region of interest" description="Disordered" evidence="6">
    <location>
        <begin position="352"/>
        <end position="520"/>
    </location>
</feature>
<dbReference type="Gene3D" id="1.20.58.160">
    <property type="match status" value="1"/>
</dbReference>
<dbReference type="InterPro" id="IPR038425">
    <property type="entry name" value="GAT_sf"/>
</dbReference>
<dbReference type="CDD" id="cd14235">
    <property type="entry name" value="GAT_GGA_fungi"/>
    <property type="match status" value="1"/>
</dbReference>
<dbReference type="GO" id="GO:0005829">
    <property type="term" value="C:cytosol"/>
    <property type="evidence" value="ECO:0007669"/>
    <property type="project" value="GOC"/>
</dbReference>
<protein>
    <submittedName>
        <fullName evidence="9">VHS-domain-containing protein</fullName>
    </submittedName>
</protein>
<comment type="function">
    <text evidence="5">May play a role in the regulation of membrane traffic through the trans-Golgi network.</text>
</comment>
<dbReference type="PANTHER" id="PTHR47180">
    <property type="entry name" value="ADP-RIBOSYLATION FACTOR-BINDING PROTEIN GGA1-RELATED"/>
    <property type="match status" value="1"/>
</dbReference>
<feature type="compositionally biased region" description="Low complexity" evidence="6">
    <location>
        <begin position="373"/>
        <end position="383"/>
    </location>
</feature>
<comment type="subcellular location">
    <subcellularLocation>
        <location evidence="1">Golgi apparatus</location>
        <location evidence="1">trans-Golgi network</location>
    </subcellularLocation>
</comment>
<dbReference type="PANTHER" id="PTHR47180:SF1">
    <property type="entry name" value="ADP-RIBOSYLATION FACTOR-BINDING PROTEIN GGA1-RELATED"/>
    <property type="match status" value="1"/>
</dbReference>
<dbReference type="GO" id="GO:0006895">
    <property type="term" value="P:Golgi to endosome transport"/>
    <property type="evidence" value="ECO:0007669"/>
    <property type="project" value="UniProtKB-ARBA"/>
</dbReference>
<evidence type="ECO:0000256" key="2">
    <source>
        <dbReference type="ARBA" id="ARBA00022448"/>
    </source>
</evidence>
<dbReference type="GO" id="GO:0043328">
    <property type="term" value="P:protein transport to vacuole involved in ubiquitin-dependent protein catabolic process via the multivesicular body sorting pathway"/>
    <property type="evidence" value="ECO:0007669"/>
    <property type="project" value="TreeGrafter"/>
</dbReference>
<evidence type="ECO:0000259" key="7">
    <source>
        <dbReference type="PROSITE" id="PS50179"/>
    </source>
</evidence>
<dbReference type="GO" id="GO:0043130">
    <property type="term" value="F:ubiquitin binding"/>
    <property type="evidence" value="ECO:0007669"/>
    <property type="project" value="InterPro"/>
</dbReference>
<name>A0A167KE55_CALVF</name>
<dbReference type="GO" id="GO:0035091">
    <property type="term" value="F:phosphatidylinositol binding"/>
    <property type="evidence" value="ECO:0007669"/>
    <property type="project" value="InterPro"/>
</dbReference>
<gene>
    <name evidence="9" type="ORF">CALVIDRAFT_539002</name>
</gene>
<dbReference type="Pfam" id="PF00790">
    <property type="entry name" value="VHS"/>
    <property type="match status" value="1"/>
</dbReference>
<proteinExistence type="predicted"/>
<dbReference type="EMBL" id="KV417294">
    <property type="protein sequence ID" value="KZO94549.1"/>
    <property type="molecule type" value="Genomic_DNA"/>
</dbReference>
<dbReference type="SMART" id="SM00288">
    <property type="entry name" value="VHS"/>
    <property type="match status" value="1"/>
</dbReference>
<feature type="compositionally biased region" description="Low complexity" evidence="6">
    <location>
        <begin position="423"/>
        <end position="445"/>
    </location>
</feature>
<dbReference type="GO" id="GO:0005802">
    <property type="term" value="C:trans-Golgi network"/>
    <property type="evidence" value="ECO:0007669"/>
    <property type="project" value="TreeGrafter"/>
</dbReference>
<keyword evidence="4" id="KW-0333">Golgi apparatus</keyword>
<accession>A0A167KE55</accession>
<evidence type="ECO:0000259" key="8">
    <source>
        <dbReference type="PROSITE" id="PS50909"/>
    </source>
</evidence>
<dbReference type="AlphaFoldDB" id="A0A167KE55"/>
<evidence type="ECO:0000256" key="4">
    <source>
        <dbReference type="ARBA" id="ARBA00023034"/>
    </source>
</evidence>
<dbReference type="InterPro" id="IPR002014">
    <property type="entry name" value="VHS_dom"/>
</dbReference>
<dbReference type="CDD" id="cd16998">
    <property type="entry name" value="VHS_GGA_fungi"/>
    <property type="match status" value="1"/>
</dbReference>
<dbReference type="SUPFAM" id="SSF48464">
    <property type="entry name" value="ENTH/VHS domain"/>
    <property type="match status" value="1"/>
</dbReference>
<feature type="compositionally biased region" description="Polar residues" evidence="6">
    <location>
        <begin position="448"/>
        <end position="466"/>
    </location>
</feature>